<name>A0A8S4R669_9NEOP</name>
<accession>A0A8S4R669</accession>
<dbReference type="Proteomes" id="UP000838756">
    <property type="component" value="Unassembled WGS sequence"/>
</dbReference>
<evidence type="ECO:0000313" key="7">
    <source>
        <dbReference type="Proteomes" id="UP000838756"/>
    </source>
</evidence>
<dbReference type="GO" id="GO:0003735">
    <property type="term" value="F:structural constituent of ribosome"/>
    <property type="evidence" value="ECO:0007669"/>
    <property type="project" value="InterPro"/>
</dbReference>
<dbReference type="GO" id="GO:0005737">
    <property type="term" value="C:cytoplasm"/>
    <property type="evidence" value="ECO:0007669"/>
    <property type="project" value="UniProtKB-ARBA"/>
</dbReference>
<dbReference type="PANTHER" id="PTHR10064:SF0">
    <property type="entry name" value="FI24544P1-RELATED"/>
    <property type="match status" value="1"/>
</dbReference>
<keyword evidence="3" id="KW-0687">Ribonucleoprotein</keyword>
<evidence type="ECO:0000256" key="5">
    <source>
        <dbReference type="ARBA" id="ARBA00041214"/>
    </source>
</evidence>
<proteinExistence type="inferred from homology"/>
<dbReference type="InterPro" id="IPR038526">
    <property type="entry name" value="Ribosomal_eL22_sf"/>
</dbReference>
<dbReference type="InterPro" id="IPR002671">
    <property type="entry name" value="Ribosomal_eL22"/>
</dbReference>
<keyword evidence="7" id="KW-1185">Reference proteome</keyword>
<evidence type="ECO:0000256" key="1">
    <source>
        <dbReference type="ARBA" id="ARBA00007817"/>
    </source>
</evidence>
<dbReference type="Pfam" id="PF01776">
    <property type="entry name" value="Ribosomal_L22e"/>
    <property type="match status" value="1"/>
</dbReference>
<comment type="similarity">
    <text evidence="1">Belongs to the eukaryotic ribosomal protein eL22 family.</text>
</comment>
<organism evidence="6 7">
    <name type="scientific">Pararge aegeria aegeria</name>
    <dbReference type="NCBI Taxonomy" id="348720"/>
    <lineage>
        <taxon>Eukaryota</taxon>
        <taxon>Metazoa</taxon>
        <taxon>Ecdysozoa</taxon>
        <taxon>Arthropoda</taxon>
        <taxon>Hexapoda</taxon>
        <taxon>Insecta</taxon>
        <taxon>Pterygota</taxon>
        <taxon>Neoptera</taxon>
        <taxon>Endopterygota</taxon>
        <taxon>Lepidoptera</taxon>
        <taxon>Glossata</taxon>
        <taxon>Ditrysia</taxon>
        <taxon>Papilionoidea</taxon>
        <taxon>Nymphalidae</taxon>
        <taxon>Satyrinae</taxon>
        <taxon>Satyrini</taxon>
        <taxon>Parargina</taxon>
        <taxon>Pararge</taxon>
    </lineage>
</organism>
<dbReference type="GO" id="GO:1990904">
    <property type="term" value="C:ribonucleoprotein complex"/>
    <property type="evidence" value="ECO:0007669"/>
    <property type="project" value="UniProtKB-KW"/>
</dbReference>
<evidence type="ECO:0000256" key="3">
    <source>
        <dbReference type="ARBA" id="ARBA00023274"/>
    </source>
</evidence>
<reference evidence="6" key="1">
    <citation type="submission" date="2022-03" db="EMBL/GenBank/DDBJ databases">
        <authorList>
            <person name="Lindestad O."/>
        </authorList>
    </citation>
    <scope>NUCLEOTIDE SEQUENCE</scope>
</reference>
<keyword evidence="2" id="KW-0689">Ribosomal protein</keyword>
<evidence type="ECO:0000256" key="2">
    <source>
        <dbReference type="ARBA" id="ARBA00022980"/>
    </source>
</evidence>
<dbReference type="AlphaFoldDB" id="A0A8S4R669"/>
<dbReference type="GO" id="GO:0003723">
    <property type="term" value="F:RNA binding"/>
    <property type="evidence" value="ECO:0007669"/>
    <property type="project" value="TreeGrafter"/>
</dbReference>
<dbReference type="FunFam" id="3.30.1360.210:FF:000001">
    <property type="entry name" value="60S ribosomal protein L22 1"/>
    <property type="match status" value="1"/>
</dbReference>
<gene>
    <name evidence="6" type="primary">jg4029</name>
    <name evidence="6" type="ORF">PAEG_LOCUS10320</name>
</gene>
<evidence type="ECO:0000256" key="4">
    <source>
        <dbReference type="ARBA" id="ARBA00040613"/>
    </source>
</evidence>
<dbReference type="EMBL" id="CAKXAJ010024860">
    <property type="protein sequence ID" value="CAH2231968.1"/>
    <property type="molecule type" value="Genomic_DNA"/>
</dbReference>
<protein>
    <recommendedName>
        <fullName evidence="4">Large ribosomal subunit protein eL22</fullName>
    </recommendedName>
    <alternativeName>
        <fullName evidence="5">60S ribosomal protein L22</fullName>
    </alternativeName>
</protein>
<dbReference type="OrthoDB" id="10259820at2759"/>
<dbReference type="GO" id="GO:0005840">
    <property type="term" value="C:ribosome"/>
    <property type="evidence" value="ECO:0007669"/>
    <property type="project" value="UniProtKB-KW"/>
</dbReference>
<dbReference type="PANTHER" id="PTHR10064">
    <property type="entry name" value="60S RIBOSOMAL PROTEIN L22"/>
    <property type="match status" value="1"/>
</dbReference>
<sequence length="195" mass="22312">MNVQLIQRVFYYLGPLNLKNVLNKRLESKDRGITSCQFFGDCNTCSVAKMAVTKPAAKKGQLHQKTGKKGIKGGKIRGKGQRRKISLKFAIDCTHPAEDSILEVGNFEKYLKERVKVEGKTNNLGNHVVIARDKTKIVISADIPFSKRYLKYLTKRYLKKNNLRDWLRVVASAHDSYELRYFNINADSDNEDNED</sequence>
<dbReference type="GO" id="GO:0002181">
    <property type="term" value="P:cytoplasmic translation"/>
    <property type="evidence" value="ECO:0007669"/>
    <property type="project" value="TreeGrafter"/>
</dbReference>
<dbReference type="Gene3D" id="3.30.1360.210">
    <property type="match status" value="1"/>
</dbReference>
<comment type="caution">
    <text evidence="6">The sequence shown here is derived from an EMBL/GenBank/DDBJ whole genome shotgun (WGS) entry which is preliminary data.</text>
</comment>
<evidence type="ECO:0000313" key="6">
    <source>
        <dbReference type="EMBL" id="CAH2231968.1"/>
    </source>
</evidence>